<dbReference type="InterPro" id="IPR023410">
    <property type="entry name" value="14-3-3_domain"/>
</dbReference>
<dbReference type="Pfam" id="PF00244">
    <property type="entry name" value="14-3-3"/>
    <property type="match status" value="1"/>
</dbReference>
<feature type="domain" description="14-3-3" evidence="2">
    <location>
        <begin position="196"/>
        <end position="335"/>
    </location>
</feature>
<proteinExistence type="inferred from homology"/>
<protein>
    <submittedName>
        <fullName evidence="4">14-3-3 domain-containing protein</fullName>
    </submittedName>
</protein>
<dbReference type="WBParaSite" id="jg1538.1">
    <property type="protein sequence ID" value="jg1538.1"/>
    <property type="gene ID" value="jg1538"/>
</dbReference>
<sequence length="349" mass="40354">MFCHENGCVSIRLTNSLSLSPWITLNTANDFEGFAVQSTDADQLDGSSSSDCEKSSEEDQEWPLSKKLAGVFDSCADDHRLSIVKVMFDVESAEIVVKGRAGQILVMSRFWHQSKVEEREANYHPVPDSGTAERTAPELGFDIPKSSALKMSNITDRPKIAVSSEHHHTWDKWWKAWEEKRLAKNLVDETKFIKTARICEEAKRYEDMAHAMRKVVKLCTAQNKDLTKEQQMLLVSAYKNLIEPHMFSWRKLCEQRDNLIASKDNTNDTRDYYGETEEVIKEMQKVSYEIREICESIIRLQNNFLIPQTTDESSLDFYKNIKKEYYAYLEEIGAPTDIDEFNAYLMYSF</sequence>
<organism evidence="3 4">
    <name type="scientific">Ditylenchus dipsaci</name>
    <dbReference type="NCBI Taxonomy" id="166011"/>
    <lineage>
        <taxon>Eukaryota</taxon>
        <taxon>Metazoa</taxon>
        <taxon>Ecdysozoa</taxon>
        <taxon>Nematoda</taxon>
        <taxon>Chromadorea</taxon>
        <taxon>Rhabditida</taxon>
        <taxon>Tylenchina</taxon>
        <taxon>Tylenchomorpha</taxon>
        <taxon>Sphaerularioidea</taxon>
        <taxon>Anguinidae</taxon>
        <taxon>Anguininae</taxon>
        <taxon>Ditylenchus</taxon>
    </lineage>
</organism>
<reference evidence="4" key="1">
    <citation type="submission" date="2022-11" db="UniProtKB">
        <authorList>
            <consortium name="WormBaseParasite"/>
        </authorList>
    </citation>
    <scope>IDENTIFICATION</scope>
</reference>
<accession>A0A915D4R7</accession>
<name>A0A915D4R7_9BILA</name>
<dbReference type="PANTHER" id="PTHR18860">
    <property type="entry name" value="14-3-3 PROTEIN"/>
    <property type="match status" value="1"/>
</dbReference>
<keyword evidence="3" id="KW-1185">Reference proteome</keyword>
<dbReference type="Gene3D" id="1.20.190.20">
    <property type="entry name" value="14-3-3 domain"/>
    <property type="match status" value="1"/>
</dbReference>
<evidence type="ECO:0000259" key="2">
    <source>
        <dbReference type="Pfam" id="PF00244"/>
    </source>
</evidence>
<dbReference type="AlphaFoldDB" id="A0A915D4R7"/>
<dbReference type="SUPFAM" id="SSF48445">
    <property type="entry name" value="14-3-3 protein"/>
    <property type="match status" value="1"/>
</dbReference>
<evidence type="ECO:0000313" key="3">
    <source>
        <dbReference type="Proteomes" id="UP000887574"/>
    </source>
</evidence>
<dbReference type="InterPro" id="IPR000308">
    <property type="entry name" value="14-3-3"/>
</dbReference>
<dbReference type="Proteomes" id="UP000887574">
    <property type="component" value="Unplaced"/>
</dbReference>
<evidence type="ECO:0000313" key="4">
    <source>
        <dbReference type="WBParaSite" id="jg1538.1"/>
    </source>
</evidence>
<evidence type="ECO:0000256" key="1">
    <source>
        <dbReference type="ARBA" id="ARBA00006141"/>
    </source>
</evidence>
<dbReference type="InterPro" id="IPR036815">
    <property type="entry name" value="14-3-3_dom_sf"/>
</dbReference>
<comment type="similarity">
    <text evidence="1">Belongs to the 14-3-3 family.</text>
</comment>